<name>A0A366ERA5_9BACI</name>
<dbReference type="Gene3D" id="3.40.630.30">
    <property type="match status" value="1"/>
</dbReference>
<comment type="caution">
    <text evidence="2">The sequence shown here is derived from an EMBL/GenBank/DDBJ whole genome shotgun (WGS) entry which is preliminary data.</text>
</comment>
<gene>
    <name evidence="2" type="ORF">DET59_106258</name>
</gene>
<dbReference type="RefSeq" id="WP_113969665.1">
    <property type="nucleotide sequence ID" value="NZ_QNRJ01000006.1"/>
</dbReference>
<accession>A0A366ERA5</accession>
<dbReference type="Pfam" id="PF00583">
    <property type="entry name" value="Acetyltransf_1"/>
    <property type="match status" value="1"/>
</dbReference>
<proteinExistence type="predicted"/>
<evidence type="ECO:0000259" key="1">
    <source>
        <dbReference type="PROSITE" id="PS51186"/>
    </source>
</evidence>
<dbReference type="InterPro" id="IPR000182">
    <property type="entry name" value="GNAT_dom"/>
</dbReference>
<dbReference type="PROSITE" id="PS51186">
    <property type="entry name" value="GNAT"/>
    <property type="match status" value="1"/>
</dbReference>
<reference evidence="2 3" key="1">
    <citation type="submission" date="2018-06" db="EMBL/GenBank/DDBJ databases">
        <title>Freshwater and sediment microbial communities from various areas in North America, analyzing microbe dynamics in response to fracking.</title>
        <authorList>
            <person name="Lamendella R."/>
        </authorList>
    </citation>
    <scope>NUCLEOTIDE SEQUENCE [LARGE SCALE GENOMIC DNA]</scope>
    <source>
        <strain evidence="2 3">97B</strain>
    </source>
</reference>
<sequence>MNMIVEQVAYENKAALRHLIELYLYDFSEFTHDDVNEFGLYDYKYVDHYWSEPDRFPFFIKVEDKLAGFALIRSIKDEDTDHYHSMAEFFIMKKYRQRDVGRKAAISLFEKFSGRWEVSVIKENKSAYSSWRKTIGKYLYTEKKNEDGVTTFFFYTQNH</sequence>
<protein>
    <submittedName>
        <fullName evidence="2">Putative acetyltransferase</fullName>
    </submittedName>
</protein>
<dbReference type="OrthoDB" id="8479334at2"/>
<dbReference type="GO" id="GO:0016747">
    <property type="term" value="F:acyltransferase activity, transferring groups other than amino-acyl groups"/>
    <property type="evidence" value="ECO:0007669"/>
    <property type="project" value="InterPro"/>
</dbReference>
<dbReference type="InterPro" id="IPR016181">
    <property type="entry name" value="Acyl_CoA_acyltransferase"/>
</dbReference>
<evidence type="ECO:0000313" key="3">
    <source>
        <dbReference type="Proteomes" id="UP000252118"/>
    </source>
</evidence>
<dbReference type="Proteomes" id="UP000252118">
    <property type="component" value="Unassembled WGS sequence"/>
</dbReference>
<dbReference type="SUPFAM" id="SSF55729">
    <property type="entry name" value="Acyl-CoA N-acyltransferases (Nat)"/>
    <property type="match status" value="1"/>
</dbReference>
<feature type="domain" description="N-acetyltransferase" evidence="1">
    <location>
        <begin position="14"/>
        <end position="159"/>
    </location>
</feature>
<dbReference type="EMBL" id="QNRJ01000006">
    <property type="protein sequence ID" value="RBP04466.1"/>
    <property type="molecule type" value="Genomic_DNA"/>
</dbReference>
<evidence type="ECO:0000313" key="2">
    <source>
        <dbReference type="EMBL" id="RBP04466.1"/>
    </source>
</evidence>
<keyword evidence="2" id="KW-0808">Transferase</keyword>
<dbReference type="AlphaFoldDB" id="A0A366ERA5"/>
<organism evidence="2 3">
    <name type="scientific">Rossellomorea aquimaris</name>
    <dbReference type="NCBI Taxonomy" id="189382"/>
    <lineage>
        <taxon>Bacteria</taxon>
        <taxon>Bacillati</taxon>
        <taxon>Bacillota</taxon>
        <taxon>Bacilli</taxon>
        <taxon>Bacillales</taxon>
        <taxon>Bacillaceae</taxon>
        <taxon>Rossellomorea</taxon>
    </lineage>
</organism>